<evidence type="ECO:0000256" key="3">
    <source>
        <dbReference type="ARBA" id="ARBA00022475"/>
    </source>
</evidence>
<dbReference type="InterPro" id="IPR045621">
    <property type="entry name" value="BPD_transp_1_N"/>
</dbReference>
<evidence type="ECO:0000256" key="2">
    <source>
        <dbReference type="ARBA" id="ARBA00022448"/>
    </source>
</evidence>
<gene>
    <name evidence="10" type="ORF">NGF19_07125</name>
</gene>
<sequence>MSSRPALAEPQSAEATEAAKAPAQDRTERRTSRLPRPGYLLTKLAAAVVSFAVTLVIGFVLFNLMPADPVRTMTRGRPVSEAELIRLRVQLGLDKPIWERFLDFVNDTLHGNLGYSWEYQQSVASLTMHRLGPTLLLMGTSFVISVLLGLWLGLRSGWRAGSLFDRITSATALTLWSVPTFWLGMILLIVFSVGVGPFHGFLPTAGMSDPTLPQTGMTHWLDVAEHLVLPALTMVLVVYAQYVTIMRSSIIEELGSPYLLTARAKGLTDAAVRRRHALPNALLPSVTMIFMHLGTLISGAVTVEAIFSWPGLGDLTFEALKIPDLPLLQGTFIVFSASVILMNLLADLAYRFLDPRVRDQ</sequence>
<evidence type="ECO:0000256" key="1">
    <source>
        <dbReference type="ARBA" id="ARBA00004651"/>
    </source>
</evidence>
<dbReference type="PANTHER" id="PTHR43376">
    <property type="entry name" value="OLIGOPEPTIDE TRANSPORT SYSTEM PERMEASE PROTEIN"/>
    <property type="match status" value="1"/>
</dbReference>
<name>A0ABT0Z9Y4_9ACTN</name>
<protein>
    <submittedName>
        <fullName evidence="10">ABC transporter permease</fullName>
    </submittedName>
</protein>
<feature type="transmembrane region" description="Helical" evidence="7">
    <location>
        <begin position="39"/>
        <end position="62"/>
    </location>
</feature>
<evidence type="ECO:0000313" key="10">
    <source>
        <dbReference type="EMBL" id="MCN9240568.1"/>
    </source>
</evidence>
<reference evidence="10 11" key="1">
    <citation type="submission" date="2022-05" db="EMBL/GenBank/DDBJ databases">
        <title>Streptomyces sp. nov. RY43-2 isolated from soil of a peat swamp forest.</title>
        <authorList>
            <person name="Kanchanasin P."/>
            <person name="Tanasupawat S."/>
            <person name="Phongsopitanun W."/>
        </authorList>
    </citation>
    <scope>NUCLEOTIDE SEQUENCE [LARGE SCALE GENOMIC DNA]</scope>
    <source>
        <strain evidence="10 11">RY43-2</strain>
    </source>
</reference>
<accession>A0ABT0Z9Y4</accession>
<feature type="transmembrane region" description="Helical" evidence="7">
    <location>
        <begin position="227"/>
        <end position="245"/>
    </location>
</feature>
<dbReference type="SUPFAM" id="SSF161098">
    <property type="entry name" value="MetI-like"/>
    <property type="match status" value="1"/>
</dbReference>
<dbReference type="InterPro" id="IPR000515">
    <property type="entry name" value="MetI-like"/>
</dbReference>
<dbReference type="Proteomes" id="UP001523219">
    <property type="component" value="Unassembled WGS sequence"/>
</dbReference>
<keyword evidence="5 7" id="KW-1133">Transmembrane helix</keyword>
<feature type="transmembrane region" description="Helical" evidence="7">
    <location>
        <begin position="175"/>
        <end position="198"/>
    </location>
</feature>
<feature type="transmembrane region" description="Helical" evidence="7">
    <location>
        <begin position="327"/>
        <end position="350"/>
    </location>
</feature>
<dbReference type="Pfam" id="PF00528">
    <property type="entry name" value="BPD_transp_1"/>
    <property type="match status" value="1"/>
</dbReference>
<evidence type="ECO:0000256" key="4">
    <source>
        <dbReference type="ARBA" id="ARBA00022692"/>
    </source>
</evidence>
<organism evidence="10 11">
    <name type="scientific">Streptomyces macrolidinus</name>
    <dbReference type="NCBI Taxonomy" id="2952607"/>
    <lineage>
        <taxon>Bacteria</taxon>
        <taxon>Bacillati</taxon>
        <taxon>Actinomycetota</taxon>
        <taxon>Actinomycetes</taxon>
        <taxon>Kitasatosporales</taxon>
        <taxon>Streptomycetaceae</taxon>
        <taxon>Streptomyces</taxon>
    </lineage>
</organism>
<dbReference type="PANTHER" id="PTHR43376:SF1">
    <property type="entry name" value="OLIGOPEPTIDE TRANSPORT SYSTEM PERMEASE PROTEIN"/>
    <property type="match status" value="1"/>
</dbReference>
<evidence type="ECO:0000256" key="7">
    <source>
        <dbReference type="RuleBase" id="RU363032"/>
    </source>
</evidence>
<keyword evidence="2 7" id="KW-0813">Transport</keyword>
<feature type="transmembrane region" description="Helical" evidence="7">
    <location>
        <begin position="135"/>
        <end position="154"/>
    </location>
</feature>
<evidence type="ECO:0000313" key="11">
    <source>
        <dbReference type="Proteomes" id="UP001523219"/>
    </source>
</evidence>
<dbReference type="Pfam" id="PF19300">
    <property type="entry name" value="BPD_transp_1_N"/>
    <property type="match status" value="1"/>
</dbReference>
<feature type="domain" description="ABC transmembrane type-1" evidence="9">
    <location>
        <begin position="131"/>
        <end position="346"/>
    </location>
</feature>
<evidence type="ECO:0000256" key="6">
    <source>
        <dbReference type="ARBA" id="ARBA00023136"/>
    </source>
</evidence>
<keyword evidence="6 7" id="KW-0472">Membrane</keyword>
<keyword evidence="4 7" id="KW-0812">Transmembrane</keyword>
<feature type="transmembrane region" description="Helical" evidence="7">
    <location>
        <begin position="281"/>
        <end position="307"/>
    </location>
</feature>
<dbReference type="Gene3D" id="1.10.3720.10">
    <property type="entry name" value="MetI-like"/>
    <property type="match status" value="1"/>
</dbReference>
<dbReference type="CDD" id="cd06261">
    <property type="entry name" value="TM_PBP2"/>
    <property type="match status" value="1"/>
</dbReference>
<comment type="caution">
    <text evidence="10">The sequence shown here is derived from an EMBL/GenBank/DDBJ whole genome shotgun (WGS) entry which is preliminary data.</text>
</comment>
<evidence type="ECO:0000259" key="9">
    <source>
        <dbReference type="PROSITE" id="PS50928"/>
    </source>
</evidence>
<feature type="compositionally biased region" description="Low complexity" evidence="8">
    <location>
        <begin position="13"/>
        <end position="22"/>
    </location>
</feature>
<keyword evidence="3" id="KW-1003">Cell membrane</keyword>
<feature type="region of interest" description="Disordered" evidence="8">
    <location>
        <begin position="1"/>
        <end position="32"/>
    </location>
</feature>
<comment type="similarity">
    <text evidence="7">Belongs to the binding-protein-dependent transport system permease family.</text>
</comment>
<dbReference type="PROSITE" id="PS50928">
    <property type="entry name" value="ABC_TM1"/>
    <property type="match status" value="1"/>
</dbReference>
<proteinExistence type="inferred from homology"/>
<evidence type="ECO:0000256" key="5">
    <source>
        <dbReference type="ARBA" id="ARBA00022989"/>
    </source>
</evidence>
<comment type="subcellular location">
    <subcellularLocation>
        <location evidence="1 7">Cell membrane</location>
        <topology evidence="1 7">Multi-pass membrane protein</topology>
    </subcellularLocation>
</comment>
<keyword evidence="11" id="KW-1185">Reference proteome</keyword>
<dbReference type="EMBL" id="JAMWMR010000004">
    <property type="protein sequence ID" value="MCN9240568.1"/>
    <property type="molecule type" value="Genomic_DNA"/>
</dbReference>
<evidence type="ECO:0000256" key="8">
    <source>
        <dbReference type="SAM" id="MobiDB-lite"/>
    </source>
</evidence>
<dbReference type="RefSeq" id="WP_252423073.1">
    <property type="nucleotide sequence ID" value="NZ_JAMWMR010000004.1"/>
</dbReference>
<dbReference type="InterPro" id="IPR035906">
    <property type="entry name" value="MetI-like_sf"/>
</dbReference>